<feature type="domain" description="FBD" evidence="12">
    <location>
        <begin position="344"/>
        <end position="416"/>
    </location>
</feature>
<evidence type="ECO:0000256" key="9">
    <source>
        <dbReference type="SAM" id="MobiDB-lite"/>
    </source>
</evidence>
<dbReference type="InterPro" id="IPR053781">
    <property type="entry name" value="F-box_AtFBL13-like"/>
</dbReference>
<dbReference type="Gene3D" id="3.80.10.10">
    <property type="entry name" value="Ribonuclease Inhibitor"/>
    <property type="match status" value="1"/>
</dbReference>
<dbReference type="InterPro" id="IPR010989">
    <property type="entry name" value="SNARE"/>
</dbReference>
<dbReference type="InterPro" id="IPR032675">
    <property type="entry name" value="LRR_dom_sf"/>
</dbReference>
<accession>A0AAU9RBW0</accession>
<sequence length="807" mass="92146">MDETSVLPDELLVSILSFVPTKVAASTSILSKRWRFLWMWLPKLEFRDRDVSLLVLRDFIDKNLPLHRAPVIESLRLQLWESGDPNIKPEDIKRWVETAVSRSVRELEVSYSSDLKENMFPSSLFACKSLVILKLRYVTLMDVPSMVCLSSLKTLVLESVAYADGKSFGELLSICPVLEDLEVFFCEDEDNMQKFTVTVPSLQKLSLSVSKHWYLVGYEIDTPSLTYLKLHDWNESPCLFKNMPKLKEAHVDVASFALKSVIGSVTSVKNLTICSEDVYGDGFVFDQLEHLELCICQDDSSNLLAQMLKDSPNLRVLDISVLDLHGDLRTNTMVPWNQPSSVPECLLSSLEIFNWAPYFGRPQDREIAVYLLKNSCRLKKATIMADTTEHDVPNLEMIKELTLSSRASTTCELALIEQRKLNESQDRNKNSLTLSKIKESLTIFFKTWTLHLAVFLKKRSFFFLSPRVSSPILSDPLLRDPLLRFLLLFFAGAKSLLMSRFRDRTEDFKDSVRKAAVSNGYNESKVASTMASFIIHKPKERSPFTKAAFKTLDSIKELDQFMLKHRKDYVDMHRTTEQEKDSIEQEITAFIKACKEQIDILKNSIRNEEANSKGWLGLAADNFNADTIAHKHGVVLILSEKLHSVTAQFDKLRATRFQDIINRAMPRRKPKRIAKEASPVNATLANPDSIEPDEAQAQPRRLQQQQLLDDETQALQVELSNLLDGAKQTETKMVEMSALNHLMATHVLQQAQQIEILYDQAVEATKNVELGNKELSQAIQRNSSSRTFLLLFFFVLTFSVLFLDWYS</sequence>
<evidence type="ECO:0000256" key="10">
    <source>
        <dbReference type="SAM" id="Phobius"/>
    </source>
</evidence>
<dbReference type="Pfam" id="PF00646">
    <property type="entry name" value="F-box"/>
    <property type="match status" value="1"/>
</dbReference>
<dbReference type="SMART" id="SM00256">
    <property type="entry name" value="FBOX"/>
    <property type="match status" value="1"/>
</dbReference>
<organism evidence="13 14">
    <name type="scientific">Thlaspi arvense</name>
    <name type="common">Field penny-cress</name>
    <dbReference type="NCBI Taxonomy" id="13288"/>
    <lineage>
        <taxon>Eukaryota</taxon>
        <taxon>Viridiplantae</taxon>
        <taxon>Streptophyta</taxon>
        <taxon>Embryophyta</taxon>
        <taxon>Tracheophyta</taxon>
        <taxon>Spermatophyta</taxon>
        <taxon>Magnoliopsida</taxon>
        <taxon>eudicotyledons</taxon>
        <taxon>Gunneridae</taxon>
        <taxon>Pentapetalae</taxon>
        <taxon>rosids</taxon>
        <taxon>malvids</taxon>
        <taxon>Brassicales</taxon>
        <taxon>Brassicaceae</taxon>
        <taxon>Thlaspideae</taxon>
        <taxon>Thlaspi</taxon>
    </lineage>
</organism>
<comment type="similarity">
    <text evidence="2">Belongs to the syntaxin family.</text>
</comment>
<evidence type="ECO:0000259" key="12">
    <source>
        <dbReference type="SMART" id="SM00579"/>
    </source>
</evidence>
<dbReference type="Pfam" id="PF23622">
    <property type="entry name" value="LRR_At1g61320_AtMIF1"/>
    <property type="match status" value="1"/>
</dbReference>
<dbReference type="InterPro" id="IPR055357">
    <property type="entry name" value="LRR_At1g61320_AtMIF1"/>
</dbReference>
<evidence type="ECO:0000256" key="3">
    <source>
        <dbReference type="ARBA" id="ARBA00022448"/>
    </source>
</evidence>
<evidence type="ECO:0000256" key="4">
    <source>
        <dbReference type="ARBA" id="ARBA00022692"/>
    </source>
</evidence>
<dbReference type="SUPFAM" id="SSF81383">
    <property type="entry name" value="F-box domain"/>
    <property type="match status" value="1"/>
</dbReference>
<dbReference type="GO" id="GO:0006890">
    <property type="term" value="P:retrograde vesicle-mediated transport, Golgi to endoplasmic reticulum"/>
    <property type="evidence" value="ECO:0007669"/>
    <property type="project" value="TreeGrafter"/>
</dbReference>
<dbReference type="CDD" id="cd22160">
    <property type="entry name" value="F-box_AtFBL13-like"/>
    <property type="match status" value="1"/>
</dbReference>
<dbReference type="SMART" id="SM00579">
    <property type="entry name" value="FBD"/>
    <property type="match status" value="1"/>
</dbReference>
<evidence type="ECO:0000256" key="1">
    <source>
        <dbReference type="ARBA" id="ARBA00004211"/>
    </source>
</evidence>
<evidence type="ECO:0000256" key="5">
    <source>
        <dbReference type="ARBA" id="ARBA00022927"/>
    </source>
</evidence>
<dbReference type="FunFam" id="1.20.5.110:FF:000039">
    <property type="entry name" value="Syntaxin-81 like"/>
    <property type="match status" value="1"/>
</dbReference>
<protein>
    <submittedName>
        <fullName evidence="13">Uncharacterized protein</fullName>
    </submittedName>
</protein>
<evidence type="ECO:0000259" key="11">
    <source>
        <dbReference type="SMART" id="SM00256"/>
    </source>
</evidence>
<gene>
    <name evidence="13" type="ORF">TAV2_LOCUS1471</name>
</gene>
<feature type="transmembrane region" description="Helical" evidence="10">
    <location>
        <begin position="788"/>
        <end position="806"/>
    </location>
</feature>
<evidence type="ECO:0000313" key="13">
    <source>
        <dbReference type="EMBL" id="CAH2036422.1"/>
    </source>
</evidence>
<name>A0AAU9RBW0_THLAR</name>
<dbReference type="Gene3D" id="1.20.5.110">
    <property type="match status" value="1"/>
</dbReference>
<evidence type="ECO:0000256" key="2">
    <source>
        <dbReference type="ARBA" id="ARBA00009063"/>
    </source>
</evidence>
<dbReference type="GO" id="GO:0005783">
    <property type="term" value="C:endoplasmic reticulum"/>
    <property type="evidence" value="ECO:0007669"/>
    <property type="project" value="TreeGrafter"/>
</dbReference>
<dbReference type="EMBL" id="OU466857">
    <property type="protein sequence ID" value="CAH2036422.1"/>
    <property type="molecule type" value="Genomic_DNA"/>
</dbReference>
<evidence type="ECO:0000256" key="8">
    <source>
        <dbReference type="ARBA" id="ARBA00023136"/>
    </source>
</evidence>
<dbReference type="Proteomes" id="UP000836841">
    <property type="component" value="Chromosome 1"/>
</dbReference>
<dbReference type="Pfam" id="PF10496">
    <property type="entry name" value="Syntaxin-18_N"/>
    <property type="match status" value="1"/>
</dbReference>
<comment type="subcellular location">
    <subcellularLocation>
        <location evidence="1">Membrane</location>
        <topology evidence="1">Single-pass type IV membrane protein</topology>
    </subcellularLocation>
</comment>
<dbReference type="AlphaFoldDB" id="A0AAU9RBW0"/>
<evidence type="ECO:0000256" key="7">
    <source>
        <dbReference type="ARBA" id="ARBA00023054"/>
    </source>
</evidence>
<keyword evidence="6 10" id="KW-1133">Transmembrane helix</keyword>
<dbReference type="PANTHER" id="PTHR15959:SF0">
    <property type="entry name" value="SYNTAXIN-18"/>
    <property type="match status" value="1"/>
</dbReference>
<feature type="domain" description="F-box" evidence="11">
    <location>
        <begin position="7"/>
        <end position="47"/>
    </location>
</feature>
<keyword evidence="8 10" id="KW-0472">Membrane</keyword>
<dbReference type="InterPro" id="IPR001810">
    <property type="entry name" value="F-box_dom"/>
</dbReference>
<dbReference type="SUPFAM" id="SSF47661">
    <property type="entry name" value="t-snare proteins"/>
    <property type="match status" value="1"/>
</dbReference>
<dbReference type="InterPro" id="IPR036047">
    <property type="entry name" value="F-box-like_dom_sf"/>
</dbReference>
<evidence type="ECO:0000256" key="6">
    <source>
        <dbReference type="ARBA" id="ARBA00022989"/>
    </source>
</evidence>
<dbReference type="PANTHER" id="PTHR15959">
    <property type="entry name" value="SYNTAXIN-18"/>
    <property type="match status" value="1"/>
</dbReference>
<dbReference type="SUPFAM" id="SSF52047">
    <property type="entry name" value="RNI-like"/>
    <property type="match status" value="1"/>
</dbReference>
<keyword evidence="5" id="KW-0653">Protein transport</keyword>
<keyword evidence="4 10" id="KW-0812">Transmembrane</keyword>
<keyword evidence="14" id="KW-1185">Reference proteome</keyword>
<dbReference type="InterPro" id="IPR019529">
    <property type="entry name" value="Syntaxin-18_N"/>
</dbReference>
<dbReference type="InterPro" id="IPR006566">
    <property type="entry name" value="FBD"/>
</dbReference>
<dbReference type="Pfam" id="PF08387">
    <property type="entry name" value="FBD"/>
    <property type="match status" value="1"/>
</dbReference>
<keyword evidence="3" id="KW-0813">Transport</keyword>
<keyword evidence="7" id="KW-0175">Coiled coil</keyword>
<feature type="region of interest" description="Disordered" evidence="9">
    <location>
        <begin position="668"/>
        <end position="698"/>
    </location>
</feature>
<evidence type="ECO:0000313" key="14">
    <source>
        <dbReference type="Proteomes" id="UP000836841"/>
    </source>
</evidence>
<dbReference type="GO" id="GO:0015031">
    <property type="term" value="P:protein transport"/>
    <property type="evidence" value="ECO:0007669"/>
    <property type="project" value="UniProtKB-KW"/>
</dbReference>
<reference evidence="13 14" key="1">
    <citation type="submission" date="2022-03" db="EMBL/GenBank/DDBJ databases">
        <authorList>
            <person name="Nunn A."/>
            <person name="Chopra R."/>
            <person name="Nunn A."/>
            <person name="Contreras Garrido A."/>
        </authorList>
    </citation>
    <scope>NUCLEOTIDE SEQUENCE [LARGE SCALE GENOMIC DNA]</scope>
</reference>
<dbReference type="GO" id="GO:0031201">
    <property type="term" value="C:SNARE complex"/>
    <property type="evidence" value="ECO:0007669"/>
    <property type="project" value="TreeGrafter"/>
</dbReference>
<proteinExistence type="inferred from homology"/>